<evidence type="ECO:0000313" key="2">
    <source>
        <dbReference type="Proteomes" id="UP000251795"/>
    </source>
</evidence>
<protein>
    <submittedName>
        <fullName evidence="1">Uncharacterized protein</fullName>
    </submittedName>
</protein>
<keyword evidence="2" id="KW-1185">Reference proteome</keyword>
<sequence length="35" mass="3995">MFSLLTKGGIDNMTDTLPSWYDVIIQHFEILPAAR</sequence>
<reference evidence="1 2" key="1">
    <citation type="submission" date="2018-04" db="EMBL/GenBank/DDBJ databases">
        <authorList>
            <person name="Go L.Y."/>
            <person name="Mitchell J.A."/>
        </authorList>
    </citation>
    <scope>NUCLEOTIDE SEQUENCE [LARGE SCALE GENOMIC DNA]</scope>
</reference>
<evidence type="ECO:0000313" key="1">
    <source>
        <dbReference type="EMBL" id="AWY08626.1"/>
    </source>
</evidence>
<dbReference type="Proteomes" id="UP000251795">
    <property type="component" value="Segment"/>
</dbReference>
<dbReference type="EMBL" id="MH248138">
    <property type="protein sequence ID" value="AWY08626.1"/>
    <property type="molecule type" value="Genomic_DNA"/>
</dbReference>
<gene>
    <name evidence="1" type="ORF">Alexandra_69</name>
</gene>
<name>A0A2Z4QFX3_9CAUD</name>
<proteinExistence type="predicted"/>
<accession>A0A2Z4QFX3</accession>
<organism evidence="1 2">
    <name type="scientific">Erwinia phage vB_EamM_Alexandra</name>
    <dbReference type="NCBI Taxonomy" id="2201424"/>
    <lineage>
        <taxon>Viruses</taxon>
        <taxon>Duplodnaviria</taxon>
        <taxon>Heunggongvirae</taxon>
        <taxon>Uroviricota</taxon>
        <taxon>Caudoviricetes</taxon>
        <taxon>Alexandravirus</taxon>
        <taxon>Alexandravirus alexandra</taxon>
    </lineage>
</organism>